<evidence type="ECO:0000313" key="8">
    <source>
        <dbReference type="Proteomes" id="UP000031843"/>
    </source>
</evidence>
<evidence type="ECO:0000259" key="6">
    <source>
        <dbReference type="SMART" id="SM00062"/>
    </source>
</evidence>
<keyword evidence="3 5" id="KW-0732">Signal</keyword>
<feature type="chain" id="PRO_5002185404" evidence="5">
    <location>
        <begin position="30"/>
        <end position="267"/>
    </location>
</feature>
<dbReference type="Pfam" id="PF00497">
    <property type="entry name" value="SBP_bac_3"/>
    <property type="match status" value="1"/>
</dbReference>
<dbReference type="SUPFAM" id="SSF53850">
    <property type="entry name" value="Periplasmic binding protein-like II"/>
    <property type="match status" value="1"/>
</dbReference>
<keyword evidence="8" id="KW-1185">Reference proteome</keyword>
<dbReference type="AlphaFoldDB" id="A0A0C4Y2E8"/>
<evidence type="ECO:0000256" key="2">
    <source>
        <dbReference type="ARBA" id="ARBA00010333"/>
    </source>
</evidence>
<dbReference type="KEGG" id="cbw:RR42_m1912"/>
<dbReference type="RefSeq" id="WP_043346052.1">
    <property type="nucleotide sequence ID" value="NZ_CP010536.1"/>
</dbReference>
<dbReference type="InterPro" id="IPR018313">
    <property type="entry name" value="SBP_3_CS"/>
</dbReference>
<dbReference type="SMART" id="SM00062">
    <property type="entry name" value="PBPb"/>
    <property type="match status" value="1"/>
</dbReference>
<dbReference type="CDD" id="cd01072">
    <property type="entry name" value="PBP2_SMa0082_like"/>
    <property type="match status" value="1"/>
</dbReference>
<name>A0A0C4Y2E8_9BURK</name>
<comment type="subcellular location">
    <subcellularLocation>
        <location evidence="1">Cell envelope</location>
    </subcellularLocation>
</comment>
<dbReference type="PROSITE" id="PS01039">
    <property type="entry name" value="SBP_BACTERIAL_3"/>
    <property type="match status" value="1"/>
</dbReference>
<dbReference type="OrthoDB" id="5363083at2"/>
<feature type="signal peptide" evidence="5">
    <location>
        <begin position="1"/>
        <end position="29"/>
    </location>
</feature>
<dbReference type="GO" id="GO:0030313">
    <property type="term" value="C:cell envelope"/>
    <property type="evidence" value="ECO:0007669"/>
    <property type="project" value="UniProtKB-SubCell"/>
</dbReference>
<sequence length="267" mass="28305">MNIQRLLRQIAAPVLTLLVLASTSAGVQAQTVAEIVKRGKVTIGVVTGAPPFGTTDATGKPAGYDVDVANLLGKYLGVPVDIVPLTSPSRIPALEAGKVDFLVATLAPTPERARAIMFSSPYSAFELTIFAPVAARYAKLAELGKKKVGVTRGTTQDTALTRLAVPGMSIVRFEDDATCAQALISNQVEAIALPSTTGNEIMKARGAGKFDAKFAFSVQPNSMAVRKDAFELRQWLNTTISYVKLNGELDAIAQKWTGKALPALQTF</sequence>
<dbReference type="EMBL" id="CP010536">
    <property type="protein sequence ID" value="AJG19307.1"/>
    <property type="molecule type" value="Genomic_DNA"/>
</dbReference>
<dbReference type="PANTHER" id="PTHR35936">
    <property type="entry name" value="MEMBRANE-BOUND LYTIC MUREIN TRANSGLYCOSYLASE F"/>
    <property type="match status" value="1"/>
</dbReference>
<organism evidence="7 8">
    <name type="scientific">Cupriavidus basilensis</name>
    <dbReference type="NCBI Taxonomy" id="68895"/>
    <lineage>
        <taxon>Bacteria</taxon>
        <taxon>Pseudomonadati</taxon>
        <taxon>Pseudomonadota</taxon>
        <taxon>Betaproteobacteria</taxon>
        <taxon>Burkholderiales</taxon>
        <taxon>Burkholderiaceae</taxon>
        <taxon>Cupriavidus</taxon>
    </lineage>
</organism>
<dbReference type="PANTHER" id="PTHR35936:SF17">
    <property type="entry name" value="ARGININE-BINDING EXTRACELLULAR PROTEIN ARTP"/>
    <property type="match status" value="1"/>
</dbReference>
<comment type="similarity">
    <text evidence="2 4">Belongs to the bacterial solute-binding protein 3 family.</text>
</comment>
<dbReference type="STRING" id="68895.RR42_m1912"/>
<evidence type="ECO:0000256" key="3">
    <source>
        <dbReference type="ARBA" id="ARBA00022729"/>
    </source>
</evidence>
<evidence type="ECO:0000256" key="5">
    <source>
        <dbReference type="SAM" id="SignalP"/>
    </source>
</evidence>
<dbReference type="Proteomes" id="UP000031843">
    <property type="component" value="Chromosome main"/>
</dbReference>
<accession>A0A0C4Y2E8</accession>
<reference evidence="7 8" key="1">
    <citation type="journal article" date="2015" name="Genome Announc.">
        <title>Complete Genome Sequence of Cupriavidus basilensis 4G11, Isolated from the Oak Ridge Field Research Center Site.</title>
        <authorList>
            <person name="Ray J."/>
            <person name="Waters R.J."/>
            <person name="Skerker J.M."/>
            <person name="Kuehl J.V."/>
            <person name="Price M.N."/>
            <person name="Huang J."/>
            <person name="Chakraborty R."/>
            <person name="Arkin A.P."/>
            <person name="Deutschbauer A."/>
        </authorList>
    </citation>
    <scope>NUCLEOTIDE SEQUENCE [LARGE SCALE GENOMIC DNA]</scope>
    <source>
        <strain evidence="7">4G11</strain>
    </source>
</reference>
<gene>
    <name evidence="7" type="ORF">RR42_m1912</name>
</gene>
<dbReference type="InterPro" id="IPR001638">
    <property type="entry name" value="Solute-binding_3/MltF_N"/>
</dbReference>
<evidence type="ECO:0000256" key="1">
    <source>
        <dbReference type="ARBA" id="ARBA00004196"/>
    </source>
</evidence>
<evidence type="ECO:0000256" key="4">
    <source>
        <dbReference type="RuleBase" id="RU003744"/>
    </source>
</evidence>
<proteinExistence type="inferred from homology"/>
<evidence type="ECO:0000313" key="7">
    <source>
        <dbReference type="EMBL" id="AJG19307.1"/>
    </source>
</evidence>
<dbReference type="Gene3D" id="3.40.190.10">
    <property type="entry name" value="Periplasmic binding protein-like II"/>
    <property type="match status" value="2"/>
</dbReference>
<protein>
    <submittedName>
        <fullName evidence="7">ABC transporter, substrate binding protein [amino acid]</fullName>
    </submittedName>
</protein>
<feature type="domain" description="Solute-binding protein family 3/N-terminal" evidence="6">
    <location>
        <begin position="40"/>
        <end position="260"/>
    </location>
</feature>